<dbReference type="InterPro" id="IPR008917">
    <property type="entry name" value="TF_DNA-bd_sf"/>
</dbReference>
<feature type="domain" description="Basic leucine zipper" evidence="6">
    <location>
        <begin position="86"/>
        <end position="176"/>
    </location>
</feature>
<evidence type="ECO:0000256" key="4">
    <source>
        <dbReference type="SAM" id="Coils"/>
    </source>
</evidence>
<comment type="caution">
    <text evidence="7">The sequence shown here is derived from an EMBL/GenBank/DDBJ whole genome shotgun (WGS) entry which is preliminary data.</text>
</comment>
<organism evidence="7 8">
    <name type="scientific">Acropora cervicornis</name>
    <name type="common">Staghorn coral</name>
    <dbReference type="NCBI Taxonomy" id="6130"/>
    <lineage>
        <taxon>Eukaryota</taxon>
        <taxon>Metazoa</taxon>
        <taxon>Cnidaria</taxon>
        <taxon>Anthozoa</taxon>
        <taxon>Hexacorallia</taxon>
        <taxon>Scleractinia</taxon>
        <taxon>Astrocoeniina</taxon>
        <taxon>Acroporidae</taxon>
        <taxon>Acropora</taxon>
    </lineage>
</organism>
<dbReference type="AlphaFoldDB" id="A0AAD9Q4M3"/>
<dbReference type="GO" id="GO:0000981">
    <property type="term" value="F:DNA-binding transcription factor activity, RNA polymerase II-specific"/>
    <property type="evidence" value="ECO:0007669"/>
    <property type="project" value="TreeGrafter"/>
</dbReference>
<evidence type="ECO:0000313" key="7">
    <source>
        <dbReference type="EMBL" id="KAK2554454.1"/>
    </source>
</evidence>
<dbReference type="InterPro" id="IPR004826">
    <property type="entry name" value="bZIP_Maf"/>
</dbReference>
<dbReference type="Pfam" id="PF03131">
    <property type="entry name" value="bZIP_Maf"/>
    <property type="match status" value="1"/>
</dbReference>
<feature type="region of interest" description="Disordered" evidence="5">
    <location>
        <begin position="46"/>
        <end position="85"/>
    </location>
</feature>
<dbReference type="PANTHER" id="PTHR10129:SF48">
    <property type="entry name" value="MAF-S, ISOFORM B"/>
    <property type="match status" value="1"/>
</dbReference>
<gene>
    <name evidence="7" type="ORF">P5673_024171</name>
</gene>
<proteinExistence type="predicted"/>
<sequence>MNSEWSVEEDSLSHPMLFSDFQPLDELLDTYLLEDDPESIPNHHLKELIGDSGADPSQPHLCAADNNHAETHSSPHTTQDFSSDQISDDDLVNLPIQELNKRLKTLPRAEAQMLRKRRRILKNRSYATSCRQRRVASDESLKEQNQRLKDQLREVKEILRKTIVDRNLYKSKCERLEGLFQR</sequence>
<dbReference type="Proteomes" id="UP001249851">
    <property type="component" value="Unassembled WGS sequence"/>
</dbReference>
<evidence type="ECO:0000256" key="2">
    <source>
        <dbReference type="ARBA" id="ARBA00023125"/>
    </source>
</evidence>
<name>A0AAD9Q4M3_ACRCE</name>
<keyword evidence="3" id="KW-0804">Transcription</keyword>
<feature type="coiled-coil region" evidence="4">
    <location>
        <begin position="138"/>
        <end position="165"/>
    </location>
</feature>
<keyword evidence="2" id="KW-0238">DNA-binding</keyword>
<keyword evidence="4" id="KW-0175">Coiled coil</keyword>
<reference evidence="7" key="1">
    <citation type="journal article" date="2023" name="G3 (Bethesda)">
        <title>Whole genome assembly and annotation of the endangered Caribbean coral Acropora cervicornis.</title>
        <authorList>
            <person name="Selwyn J.D."/>
            <person name="Vollmer S.V."/>
        </authorList>
    </citation>
    <scope>NUCLEOTIDE SEQUENCE</scope>
    <source>
        <strain evidence="7">K2</strain>
    </source>
</reference>
<accession>A0AAD9Q4M3</accession>
<keyword evidence="1" id="KW-0805">Transcription regulation</keyword>
<evidence type="ECO:0000256" key="3">
    <source>
        <dbReference type="ARBA" id="ARBA00023163"/>
    </source>
</evidence>
<dbReference type="GO" id="GO:0000978">
    <property type="term" value="F:RNA polymerase II cis-regulatory region sequence-specific DNA binding"/>
    <property type="evidence" value="ECO:0007669"/>
    <property type="project" value="TreeGrafter"/>
</dbReference>
<dbReference type="InterPro" id="IPR024874">
    <property type="entry name" value="Transcription_factor_Maf_fam"/>
</dbReference>
<dbReference type="EMBL" id="JARQWQ010000070">
    <property type="protein sequence ID" value="KAK2554454.1"/>
    <property type="molecule type" value="Genomic_DNA"/>
</dbReference>
<keyword evidence="8" id="KW-1185">Reference proteome</keyword>
<evidence type="ECO:0000259" key="6">
    <source>
        <dbReference type="Pfam" id="PF03131"/>
    </source>
</evidence>
<dbReference type="PANTHER" id="PTHR10129">
    <property type="entry name" value="TRANSCRIPTION FACTOR MAF"/>
    <property type="match status" value="1"/>
</dbReference>
<dbReference type="SUPFAM" id="SSF47454">
    <property type="entry name" value="A DNA-binding domain in eukaryotic transcription factors"/>
    <property type="match status" value="1"/>
</dbReference>
<dbReference type="GO" id="GO:0005634">
    <property type="term" value="C:nucleus"/>
    <property type="evidence" value="ECO:0007669"/>
    <property type="project" value="TreeGrafter"/>
</dbReference>
<evidence type="ECO:0000256" key="5">
    <source>
        <dbReference type="SAM" id="MobiDB-lite"/>
    </source>
</evidence>
<dbReference type="Gene3D" id="1.20.5.170">
    <property type="match status" value="1"/>
</dbReference>
<reference evidence="7" key="2">
    <citation type="journal article" date="2023" name="Science">
        <title>Genomic signatures of disease resistance in endangered staghorn corals.</title>
        <authorList>
            <person name="Vollmer S.V."/>
            <person name="Selwyn J.D."/>
            <person name="Despard B.A."/>
            <person name="Roesel C.L."/>
        </authorList>
    </citation>
    <scope>NUCLEOTIDE SEQUENCE</scope>
    <source>
        <strain evidence="7">K2</strain>
    </source>
</reference>
<evidence type="ECO:0000256" key="1">
    <source>
        <dbReference type="ARBA" id="ARBA00023015"/>
    </source>
</evidence>
<evidence type="ECO:0000313" key="8">
    <source>
        <dbReference type="Proteomes" id="UP001249851"/>
    </source>
</evidence>
<protein>
    <submittedName>
        <fullName evidence="7">Neural retina-specific leucine zipper protein</fullName>
    </submittedName>
</protein>